<evidence type="ECO:0000256" key="5">
    <source>
        <dbReference type="ARBA" id="ARBA00022692"/>
    </source>
</evidence>
<name>A0A383VV49_TETOB</name>
<dbReference type="PRINTS" id="PR00783">
    <property type="entry name" value="MINTRINSICP"/>
</dbReference>
<evidence type="ECO:0000256" key="4">
    <source>
        <dbReference type="ARBA" id="ARBA00022475"/>
    </source>
</evidence>
<dbReference type="STRING" id="3088.A0A383VV49"/>
<dbReference type="AlphaFoldDB" id="A0A383VV49"/>
<organism evidence="10 11">
    <name type="scientific">Tetradesmus obliquus</name>
    <name type="common">Green alga</name>
    <name type="synonym">Acutodesmus obliquus</name>
    <dbReference type="NCBI Taxonomy" id="3088"/>
    <lineage>
        <taxon>Eukaryota</taxon>
        <taxon>Viridiplantae</taxon>
        <taxon>Chlorophyta</taxon>
        <taxon>core chlorophytes</taxon>
        <taxon>Chlorophyceae</taxon>
        <taxon>CS clade</taxon>
        <taxon>Sphaeropleales</taxon>
        <taxon>Scenedesmaceae</taxon>
        <taxon>Tetradesmus</taxon>
    </lineage>
</organism>
<keyword evidence="4" id="KW-1003">Cell membrane</keyword>
<dbReference type="InterPro" id="IPR023271">
    <property type="entry name" value="Aquaporin-like"/>
</dbReference>
<protein>
    <recommendedName>
        <fullName evidence="12">Aquaporin</fullName>
    </recommendedName>
</protein>
<keyword evidence="6 9" id="KW-1133">Transmembrane helix</keyword>
<comment type="subcellular location">
    <subcellularLocation>
        <location evidence="1">Cell membrane</location>
        <topology evidence="1">Multi-pass membrane protein</topology>
    </subcellularLocation>
</comment>
<keyword evidence="11" id="KW-1185">Reference proteome</keyword>
<dbReference type="InterPro" id="IPR034294">
    <property type="entry name" value="Aquaporin_transptr"/>
</dbReference>
<dbReference type="Pfam" id="PF00230">
    <property type="entry name" value="MIP"/>
    <property type="match status" value="1"/>
</dbReference>
<evidence type="ECO:0000256" key="8">
    <source>
        <dbReference type="RuleBase" id="RU000477"/>
    </source>
</evidence>
<evidence type="ECO:0000313" key="10">
    <source>
        <dbReference type="EMBL" id="SZX68644.1"/>
    </source>
</evidence>
<evidence type="ECO:0000256" key="7">
    <source>
        <dbReference type="ARBA" id="ARBA00023136"/>
    </source>
</evidence>
<keyword evidence="7 9" id="KW-0472">Membrane</keyword>
<evidence type="ECO:0000313" key="11">
    <source>
        <dbReference type="Proteomes" id="UP000256970"/>
    </source>
</evidence>
<keyword evidence="3 8" id="KW-0813">Transport</keyword>
<feature type="transmembrane region" description="Helical" evidence="9">
    <location>
        <begin position="192"/>
        <end position="213"/>
    </location>
</feature>
<dbReference type="InterPro" id="IPR000425">
    <property type="entry name" value="MIP"/>
</dbReference>
<accession>A0A383VV49</accession>
<dbReference type="PROSITE" id="PS00221">
    <property type="entry name" value="MIP"/>
    <property type="match status" value="1"/>
</dbReference>
<sequence length="340" mass="35689">MPSAVDQETVFSNYQAIASRTFSVSLIVEFIYTDIKLHCDRVSSCAAGSVRVLIFSFLGTTVSDPVHGPWVNGLALAICIYMAANISGGHLNPAVTMSTLLCGFYPLLHSMLYIALQIVGSIFGSLLAAALVPGAHVGMGNGGPGCFDPTTVHQEMTNAQLFGWEVVMTFTLISVVYACGVAKPGHGSFTPLVVGLSLVACAGTGGKYTGAALNPARVIGPLAVFGCGKELAWIYILAELLAALLACSIFAFVSGFGPLSPFSSMAAFQLKRSEALWMWITGNPPKRFREGGDENVTDLLSHLQSMGANARSAFLSAPSKLTSTFTGGKDTTNDAKEVEA</sequence>
<evidence type="ECO:0000256" key="2">
    <source>
        <dbReference type="ARBA" id="ARBA00006175"/>
    </source>
</evidence>
<proteinExistence type="inferred from homology"/>
<feature type="transmembrane region" description="Helical" evidence="9">
    <location>
        <begin position="70"/>
        <end position="91"/>
    </location>
</feature>
<dbReference type="PANTHER" id="PTHR19139:SF199">
    <property type="entry name" value="MIP17260P"/>
    <property type="match status" value="1"/>
</dbReference>
<feature type="transmembrane region" description="Helical" evidence="9">
    <location>
        <begin position="233"/>
        <end position="256"/>
    </location>
</feature>
<evidence type="ECO:0000256" key="1">
    <source>
        <dbReference type="ARBA" id="ARBA00004651"/>
    </source>
</evidence>
<dbReference type="EMBL" id="FNXT01000869">
    <property type="protein sequence ID" value="SZX68644.1"/>
    <property type="molecule type" value="Genomic_DNA"/>
</dbReference>
<dbReference type="Gene3D" id="1.20.1080.10">
    <property type="entry name" value="Glycerol uptake facilitator protein"/>
    <property type="match status" value="1"/>
</dbReference>
<keyword evidence="5 8" id="KW-0812">Transmembrane</keyword>
<evidence type="ECO:0000256" key="9">
    <source>
        <dbReference type="SAM" id="Phobius"/>
    </source>
</evidence>
<dbReference type="GO" id="GO:0005886">
    <property type="term" value="C:plasma membrane"/>
    <property type="evidence" value="ECO:0007669"/>
    <property type="project" value="UniProtKB-SubCell"/>
</dbReference>
<reference evidence="10 11" key="1">
    <citation type="submission" date="2016-10" db="EMBL/GenBank/DDBJ databases">
        <authorList>
            <person name="Cai Z."/>
        </authorList>
    </citation>
    <scope>NUCLEOTIDE SEQUENCE [LARGE SCALE GENOMIC DNA]</scope>
</reference>
<feature type="transmembrane region" description="Helical" evidence="9">
    <location>
        <begin position="161"/>
        <end position="180"/>
    </location>
</feature>
<dbReference type="PANTHER" id="PTHR19139">
    <property type="entry name" value="AQUAPORIN TRANSPORTER"/>
    <property type="match status" value="1"/>
</dbReference>
<dbReference type="InterPro" id="IPR022357">
    <property type="entry name" value="MIP_CS"/>
</dbReference>
<evidence type="ECO:0000256" key="3">
    <source>
        <dbReference type="ARBA" id="ARBA00022448"/>
    </source>
</evidence>
<comment type="similarity">
    <text evidence="2 8">Belongs to the MIP/aquaporin (TC 1.A.8) family.</text>
</comment>
<dbReference type="SUPFAM" id="SSF81338">
    <property type="entry name" value="Aquaporin-like"/>
    <property type="match status" value="1"/>
</dbReference>
<gene>
    <name evidence="10" type="ORF">BQ4739_LOCUS8979</name>
</gene>
<dbReference type="Proteomes" id="UP000256970">
    <property type="component" value="Unassembled WGS sequence"/>
</dbReference>
<dbReference type="GO" id="GO:0015250">
    <property type="term" value="F:water channel activity"/>
    <property type="evidence" value="ECO:0007669"/>
    <property type="project" value="TreeGrafter"/>
</dbReference>
<feature type="transmembrane region" description="Helical" evidence="9">
    <location>
        <begin position="112"/>
        <end position="132"/>
    </location>
</feature>
<evidence type="ECO:0000256" key="6">
    <source>
        <dbReference type="ARBA" id="ARBA00022989"/>
    </source>
</evidence>
<evidence type="ECO:0008006" key="12">
    <source>
        <dbReference type="Google" id="ProtNLM"/>
    </source>
</evidence>